<dbReference type="InterPro" id="IPR008971">
    <property type="entry name" value="HSP40/DnaJ_pept-bd"/>
</dbReference>
<name>A0A5N5JMH2_9ROSI</name>
<keyword evidence="1 6" id="KW-0479">Metal-binding</keyword>
<evidence type="ECO:0000259" key="9">
    <source>
        <dbReference type="PROSITE" id="PS51188"/>
    </source>
</evidence>
<dbReference type="PROSITE" id="PS51188">
    <property type="entry name" value="ZF_CR"/>
    <property type="match status" value="1"/>
</dbReference>
<dbReference type="PROSITE" id="PS50076">
    <property type="entry name" value="DNAJ_2"/>
    <property type="match status" value="1"/>
</dbReference>
<dbReference type="EMBL" id="VDCV01000016">
    <property type="protein sequence ID" value="KAB5520528.1"/>
    <property type="molecule type" value="Genomic_DNA"/>
</dbReference>
<reference evidence="11" key="1">
    <citation type="journal article" date="2019" name="Gigascience">
        <title>De novo genome assembly of the endangered Acer yangbiense, a plant species with extremely small populations endemic to Yunnan Province, China.</title>
        <authorList>
            <person name="Yang J."/>
            <person name="Wariss H.M."/>
            <person name="Tao L."/>
            <person name="Zhang R."/>
            <person name="Yun Q."/>
            <person name="Hollingsworth P."/>
            <person name="Dao Z."/>
            <person name="Luo G."/>
            <person name="Guo H."/>
            <person name="Ma Y."/>
            <person name="Sun W."/>
        </authorList>
    </citation>
    <scope>NUCLEOTIDE SEQUENCE [LARGE SCALE GENOMIC DNA]</scope>
    <source>
        <strain evidence="11">cv. br00</strain>
    </source>
</reference>
<dbReference type="InterPro" id="IPR002939">
    <property type="entry name" value="DnaJ_C"/>
</dbReference>
<accession>A0A5N5JMH2</accession>
<dbReference type="Pfam" id="PF00226">
    <property type="entry name" value="DnaJ"/>
    <property type="match status" value="1"/>
</dbReference>
<proteinExistence type="inferred from homology"/>
<keyword evidence="7" id="KW-1133">Transmembrane helix</keyword>
<keyword evidence="11" id="KW-1185">Reference proteome</keyword>
<feature type="transmembrane region" description="Helical" evidence="7">
    <location>
        <begin position="67"/>
        <end position="86"/>
    </location>
</feature>
<organism evidence="10 11">
    <name type="scientific">Salix brachista</name>
    <dbReference type="NCBI Taxonomy" id="2182728"/>
    <lineage>
        <taxon>Eukaryota</taxon>
        <taxon>Viridiplantae</taxon>
        <taxon>Streptophyta</taxon>
        <taxon>Embryophyta</taxon>
        <taxon>Tracheophyta</taxon>
        <taxon>Spermatophyta</taxon>
        <taxon>Magnoliopsida</taxon>
        <taxon>eudicotyledons</taxon>
        <taxon>Gunneridae</taxon>
        <taxon>Pentapetalae</taxon>
        <taxon>rosids</taxon>
        <taxon>fabids</taxon>
        <taxon>Malpighiales</taxon>
        <taxon>Salicaceae</taxon>
        <taxon>Saliceae</taxon>
        <taxon>Salix</taxon>
    </lineage>
</organism>
<dbReference type="SUPFAM" id="SSF46565">
    <property type="entry name" value="Chaperone J-domain"/>
    <property type="match status" value="1"/>
</dbReference>
<evidence type="ECO:0000256" key="1">
    <source>
        <dbReference type="ARBA" id="ARBA00022723"/>
    </source>
</evidence>
<dbReference type="Gene3D" id="2.10.230.10">
    <property type="entry name" value="Heat shock protein DnaJ, cysteine-rich domain"/>
    <property type="match status" value="1"/>
</dbReference>
<dbReference type="GO" id="GO:0051082">
    <property type="term" value="F:unfolded protein binding"/>
    <property type="evidence" value="ECO:0007669"/>
    <property type="project" value="InterPro"/>
</dbReference>
<keyword evidence="4 6" id="KW-0862">Zinc</keyword>
<dbReference type="FunFam" id="2.60.260.20:FF:000005">
    <property type="entry name" value="Chaperone protein dnaJ 1, mitochondrial"/>
    <property type="match status" value="1"/>
</dbReference>
<dbReference type="FunFam" id="1.10.287.110:FF:000058">
    <property type="entry name" value="Chaperone protein dnaJ GFA2, mitochondrial"/>
    <property type="match status" value="1"/>
</dbReference>
<evidence type="ECO:0000256" key="5">
    <source>
        <dbReference type="ARBA" id="ARBA00023186"/>
    </source>
</evidence>
<dbReference type="FunFam" id="2.10.230.10:FF:000002">
    <property type="entry name" value="Molecular chaperone DnaJ"/>
    <property type="match status" value="1"/>
</dbReference>
<dbReference type="AlphaFoldDB" id="A0A5N5JMH2"/>
<comment type="caution">
    <text evidence="10">The sequence shown here is derived from an EMBL/GenBank/DDBJ whole genome shotgun (WGS) entry which is preliminary data.</text>
</comment>
<evidence type="ECO:0000256" key="7">
    <source>
        <dbReference type="SAM" id="Phobius"/>
    </source>
</evidence>
<evidence type="ECO:0000256" key="3">
    <source>
        <dbReference type="ARBA" id="ARBA00022771"/>
    </source>
</evidence>
<dbReference type="PRINTS" id="PR00625">
    <property type="entry name" value="JDOMAIN"/>
</dbReference>
<dbReference type="GO" id="GO:0009408">
    <property type="term" value="P:response to heat"/>
    <property type="evidence" value="ECO:0007669"/>
    <property type="project" value="InterPro"/>
</dbReference>
<feature type="domain" description="J" evidence="8">
    <location>
        <begin position="116"/>
        <end position="181"/>
    </location>
</feature>
<dbReference type="PROSITE" id="PS00636">
    <property type="entry name" value="DNAJ_1"/>
    <property type="match status" value="1"/>
</dbReference>
<gene>
    <name evidence="10" type="ORF">DKX38_024847</name>
</gene>
<dbReference type="SUPFAM" id="SSF49493">
    <property type="entry name" value="HSP40/DnaJ peptide-binding domain"/>
    <property type="match status" value="2"/>
</dbReference>
<dbReference type="Gene3D" id="1.10.287.110">
    <property type="entry name" value="DnaJ domain"/>
    <property type="match status" value="1"/>
</dbReference>
<dbReference type="GO" id="GO:0008270">
    <property type="term" value="F:zinc ion binding"/>
    <property type="evidence" value="ECO:0007669"/>
    <property type="project" value="UniProtKB-KW"/>
</dbReference>
<feature type="domain" description="CR-type" evidence="9">
    <location>
        <begin position="239"/>
        <end position="317"/>
    </location>
</feature>
<dbReference type="InterPro" id="IPR036410">
    <property type="entry name" value="HSP_DnaJ_Cys-rich_dom_sf"/>
</dbReference>
<keyword evidence="7" id="KW-0812">Transmembrane</keyword>
<dbReference type="InterPro" id="IPR001623">
    <property type="entry name" value="DnaJ_domain"/>
</dbReference>
<dbReference type="GO" id="GO:0005737">
    <property type="term" value="C:cytoplasm"/>
    <property type="evidence" value="ECO:0007669"/>
    <property type="project" value="TreeGrafter"/>
</dbReference>
<keyword evidence="3 6" id="KW-0863">Zinc-finger</keyword>
<dbReference type="SUPFAM" id="SSF57938">
    <property type="entry name" value="DnaJ/Hsp40 cysteine-rich domain"/>
    <property type="match status" value="1"/>
</dbReference>
<dbReference type="InterPro" id="IPR036869">
    <property type="entry name" value="J_dom_sf"/>
</dbReference>
<dbReference type="Pfam" id="PF00684">
    <property type="entry name" value="DnaJ_CXXCXGXG"/>
    <property type="match status" value="1"/>
</dbReference>
<dbReference type="PANTHER" id="PTHR43096:SF52">
    <property type="entry name" value="DNAJ HOMOLOG 1, MITOCHONDRIAL-RELATED"/>
    <property type="match status" value="1"/>
</dbReference>
<dbReference type="PANTHER" id="PTHR43096">
    <property type="entry name" value="DNAJ HOMOLOG 1, MITOCHONDRIAL-RELATED"/>
    <property type="match status" value="1"/>
</dbReference>
<evidence type="ECO:0008006" key="12">
    <source>
        <dbReference type="Google" id="ProtNLM"/>
    </source>
</evidence>
<dbReference type="Pfam" id="PF01556">
    <property type="entry name" value="DnaJ_C"/>
    <property type="match status" value="1"/>
</dbReference>
<dbReference type="InterPro" id="IPR018253">
    <property type="entry name" value="DnaJ_domain_CS"/>
</dbReference>
<keyword evidence="5" id="KW-0143">Chaperone</keyword>
<feature type="zinc finger region" description="CR-type" evidence="6">
    <location>
        <begin position="239"/>
        <end position="317"/>
    </location>
</feature>
<evidence type="ECO:0000256" key="2">
    <source>
        <dbReference type="ARBA" id="ARBA00022737"/>
    </source>
</evidence>
<protein>
    <recommendedName>
        <fullName evidence="12">J domain-containing protein</fullName>
    </recommendedName>
</protein>
<dbReference type="GO" id="GO:0005524">
    <property type="term" value="F:ATP binding"/>
    <property type="evidence" value="ECO:0007669"/>
    <property type="project" value="InterPro"/>
</dbReference>
<dbReference type="CDD" id="cd10719">
    <property type="entry name" value="DnaJ_zf"/>
    <property type="match status" value="1"/>
</dbReference>
<dbReference type="GO" id="GO:0042026">
    <property type="term" value="P:protein refolding"/>
    <property type="evidence" value="ECO:0007669"/>
    <property type="project" value="TreeGrafter"/>
</dbReference>
<keyword evidence="2" id="KW-0677">Repeat</keyword>
<evidence type="ECO:0000256" key="6">
    <source>
        <dbReference type="PROSITE-ProRule" id="PRU00546"/>
    </source>
</evidence>
<keyword evidence="7" id="KW-0472">Membrane</keyword>
<dbReference type="Proteomes" id="UP000326939">
    <property type="component" value="Chromosome 16"/>
</dbReference>
<evidence type="ECO:0000259" key="8">
    <source>
        <dbReference type="PROSITE" id="PS50076"/>
    </source>
</evidence>
<dbReference type="CDD" id="cd10747">
    <property type="entry name" value="DnaJ_C"/>
    <property type="match status" value="1"/>
</dbReference>
<dbReference type="InterPro" id="IPR001305">
    <property type="entry name" value="HSP_DnaJ_Cys-rich_dom"/>
</dbReference>
<dbReference type="InterPro" id="IPR012724">
    <property type="entry name" value="DnaJ"/>
</dbReference>
<evidence type="ECO:0000313" key="11">
    <source>
        <dbReference type="Proteomes" id="UP000326939"/>
    </source>
</evidence>
<evidence type="ECO:0000256" key="4">
    <source>
        <dbReference type="ARBA" id="ARBA00022833"/>
    </source>
</evidence>
<sequence length="490" mass="53883">MIRSHSSRLVGWLARPSLSLNLLQESANSVYKSVLNGSYRRLSATTGVCNPVRFIGNCAPKNGNLHLLLSLALPVFLFLGYFQILFNQTNWLQLGALNAKFGATRSIHSSAHLSRDYYDVLGVSKNSSASDIKKAYYGLAKKLHPDTNKEDPEAEKKFQEVSKAYEVLKDDQKREQYDQLGHNAFENQDAYQPGGPGFESPFGDFFRMDDIFSNVFRQNVAGQDVKVSVELSFMEAVQGCTKTITFQTDVPCETCGGEGVPPGVKPQMCKRCKGKGMISMQKGFFSFQQTCDQCGGTGQSFSSFCRSCHGHTVVRGSKTISLNIPTGVDDNETMKIHKSGGADPEKKQPGDLYVTIKAMVIDCLLFHVTEIIFSLSPQIREDPVFRREGSNIHVDAVLGITQAILGGTIQVPTLTGDVVLKVRPGTQPGQKVVLKNKGIKARGSYSLGDEFVHFNVSIPLNLTPRQRELIEEFGKEEHGEYDKCAVGASG</sequence>
<dbReference type="GO" id="GO:0031072">
    <property type="term" value="F:heat shock protein binding"/>
    <property type="evidence" value="ECO:0007669"/>
    <property type="project" value="InterPro"/>
</dbReference>
<dbReference type="Gene3D" id="2.60.260.20">
    <property type="entry name" value="Urease metallochaperone UreE, N-terminal domain"/>
    <property type="match status" value="2"/>
</dbReference>
<dbReference type="HAMAP" id="MF_01152">
    <property type="entry name" value="DnaJ"/>
    <property type="match status" value="1"/>
</dbReference>
<dbReference type="CDD" id="cd06257">
    <property type="entry name" value="DnaJ"/>
    <property type="match status" value="1"/>
</dbReference>
<dbReference type="SMART" id="SM00271">
    <property type="entry name" value="DnaJ"/>
    <property type="match status" value="1"/>
</dbReference>
<evidence type="ECO:0000313" key="10">
    <source>
        <dbReference type="EMBL" id="KAB5520528.1"/>
    </source>
</evidence>